<dbReference type="InterPro" id="IPR000601">
    <property type="entry name" value="PKD_dom"/>
</dbReference>
<dbReference type="InterPro" id="IPR022409">
    <property type="entry name" value="PKD/Chitinase_dom"/>
</dbReference>
<accession>A0AA37WG36</accession>
<feature type="domain" description="PKD" evidence="4">
    <location>
        <begin position="59"/>
        <end position="108"/>
    </location>
</feature>
<feature type="chain" id="PRO_5041397704" description="PKD domain-containing protein" evidence="3">
    <location>
        <begin position="23"/>
        <end position="1307"/>
    </location>
</feature>
<dbReference type="EMBL" id="BSOH01000014">
    <property type="protein sequence ID" value="GLR17610.1"/>
    <property type="molecule type" value="Genomic_DNA"/>
</dbReference>
<dbReference type="InterPro" id="IPR013783">
    <property type="entry name" value="Ig-like_fold"/>
</dbReference>
<feature type="domain" description="PKD" evidence="4">
    <location>
        <begin position="140"/>
        <end position="197"/>
    </location>
</feature>
<evidence type="ECO:0000259" key="4">
    <source>
        <dbReference type="PROSITE" id="PS50093"/>
    </source>
</evidence>
<comment type="caution">
    <text evidence="5">The sequence shown here is derived from an EMBL/GenBank/DDBJ whole genome shotgun (WGS) entry which is preliminary data.</text>
</comment>
<feature type="region of interest" description="Disordered" evidence="2">
    <location>
        <begin position="1199"/>
        <end position="1219"/>
    </location>
</feature>
<keyword evidence="1 3" id="KW-0732">Signal</keyword>
<evidence type="ECO:0000313" key="5">
    <source>
        <dbReference type="EMBL" id="GLR17610.1"/>
    </source>
</evidence>
<reference evidence="5" key="1">
    <citation type="journal article" date="2014" name="Int. J. Syst. Evol. Microbiol.">
        <title>Complete genome sequence of Corynebacterium casei LMG S-19264T (=DSM 44701T), isolated from a smear-ripened cheese.</title>
        <authorList>
            <consortium name="US DOE Joint Genome Institute (JGI-PGF)"/>
            <person name="Walter F."/>
            <person name="Albersmeier A."/>
            <person name="Kalinowski J."/>
            <person name="Ruckert C."/>
        </authorList>
    </citation>
    <scope>NUCLEOTIDE SEQUENCE</scope>
    <source>
        <strain evidence="5">NBRC 108769</strain>
    </source>
</reference>
<dbReference type="InterPro" id="IPR032812">
    <property type="entry name" value="SbsA_Ig"/>
</dbReference>
<dbReference type="InterPro" id="IPR035986">
    <property type="entry name" value="PKD_dom_sf"/>
</dbReference>
<dbReference type="RefSeq" id="WP_235291280.1">
    <property type="nucleotide sequence ID" value="NZ_BSOH01000014.1"/>
</dbReference>
<dbReference type="SUPFAM" id="SSF55486">
    <property type="entry name" value="Metalloproteases ('zincins'), catalytic domain"/>
    <property type="match status" value="1"/>
</dbReference>
<reference evidence="5" key="2">
    <citation type="submission" date="2023-01" db="EMBL/GenBank/DDBJ databases">
        <title>Draft genome sequence of Portibacter lacus strain NBRC 108769.</title>
        <authorList>
            <person name="Sun Q."/>
            <person name="Mori K."/>
        </authorList>
    </citation>
    <scope>NUCLEOTIDE SEQUENCE</scope>
    <source>
        <strain evidence="5">NBRC 108769</strain>
    </source>
</reference>
<proteinExistence type="predicted"/>
<dbReference type="SUPFAM" id="SSF49299">
    <property type="entry name" value="PKD domain"/>
    <property type="match status" value="2"/>
</dbReference>
<dbReference type="Proteomes" id="UP001156666">
    <property type="component" value="Unassembled WGS sequence"/>
</dbReference>
<evidence type="ECO:0000256" key="3">
    <source>
        <dbReference type="SAM" id="SignalP"/>
    </source>
</evidence>
<evidence type="ECO:0000313" key="6">
    <source>
        <dbReference type="Proteomes" id="UP001156666"/>
    </source>
</evidence>
<evidence type="ECO:0000256" key="2">
    <source>
        <dbReference type="SAM" id="MobiDB-lite"/>
    </source>
</evidence>
<dbReference type="PROSITE" id="PS50093">
    <property type="entry name" value="PKD"/>
    <property type="match status" value="2"/>
</dbReference>
<name>A0AA37WG36_9BACT</name>
<protein>
    <recommendedName>
        <fullName evidence="4">PKD domain-containing protein</fullName>
    </recommendedName>
</protein>
<dbReference type="Pfam" id="PF13205">
    <property type="entry name" value="Big_5"/>
    <property type="match status" value="1"/>
</dbReference>
<organism evidence="5 6">
    <name type="scientific">Portibacter lacus</name>
    <dbReference type="NCBI Taxonomy" id="1099794"/>
    <lineage>
        <taxon>Bacteria</taxon>
        <taxon>Pseudomonadati</taxon>
        <taxon>Bacteroidota</taxon>
        <taxon>Saprospiria</taxon>
        <taxon>Saprospirales</taxon>
        <taxon>Haliscomenobacteraceae</taxon>
        <taxon>Portibacter</taxon>
    </lineage>
</organism>
<feature type="signal peptide" evidence="3">
    <location>
        <begin position="1"/>
        <end position="22"/>
    </location>
</feature>
<keyword evidence="6" id="KW-1185">Reference proteome</keyword>
<dbReference type="Gene3D" id="2.60.40.10">
    <property type="entry name" value="Immunoglobulins"/>
    <property type="match status" value="2"/>
</dbReference>
<evidence type="ECO:0000256" key="1">
    <source>
        <dbReference type="ARBA" id="ARBA00022729"/>
    </source>
</evidence>
<dbReference type="SMART" id="SM00089">
    <property type="entry name" value="PKD"/>
    <property type="match status" value="2"/>
</dbReference>
<gene>
    <name evidence="5" type="ORF">GCM10007940_22250</name>
</gene>
<dbReference type="CDD" id="cd00146">
    <property type="entry name" value="PKD"/>
    <property type="match status" value="2"/>
</dbReference>
<dbReference type="Pfam" id="PF18911">
    <property type="entry name" value="PKD_4"/>
    <property type="match status" value="2"/>
</dbReference>
<sequence>MRSFVRLLIFSFALFSVHTSTAQLTLNTVNIPEKIEEGKFQFYSISKVGEDHSEYYSCTWDMGDGKKMVYLNQFSMGHTFRDDGNYTINFHVKDSKNNEVSIAQQVKVVNLPPEVRFMDGKVENNSNRRVKFEAIAYDPGSDELVYTWDFGDGNTKVGKQFRNVMHTYDAPGVYKVRVTVDDGDGGSDYKEMSVSVETDWHATITGDLNFKLSGGAGLMYQVRRDTTTDKVLRCFKMFTFYDDNNNSFLNVGSNTLKRLAGEKHIVGSDHKKNFMVIMHHGMKKSMYANMSSRFRMQEVQEDSSSIFGKSLEAFPLMSDMIAAVKTGENLYGIQFEEVSGSFEVEPIRGNKLKGRMKALLEGSVQGGDGKSVKRQIHIDLVFNVRVNDVAKYHMENGCEEVADPFFITDYSPRDGKVNVNVDVPCLEIEFSEAVDPLSITPGNIQLGYYNSLDQFIIEDIGINQIQNNKLQILPGKKLRLGIIYEVKVKNGVEGIRSISGGELALDEHWKFSTIVQPNYFKTRVYQTVVDAPLIEGKNALVRVQVFWDKPIDVGEKSFVDEFPATVYVKGKNGNTVCNRYPFVFKQQDLYTDEDIRMGLNSANVYGYKPSKSDGDHLTIEIIPDFQECSSIDEKVKYELKKEVDYYDLAPELKVECYLFKTQNWRDGVPAIDLAIVKEFVEKNIKLGKQIFPIKNIEGRVIEAAIDVGPDAENGISKTQMLDYFKVLSLESSADVIVVFTADGKQGGYAKSWEREPSLNLPYNGRFVQLHYVPEILPRALLTHEIGHTLSLEHVPYVIDFAHRAEVAAMPFDTWEEEIWHEHIEGYRININGRNGYNKSCAEGNEQSLEFCSLMFATHTNVFYNTLWLDVFQYTKVYEHLSKTKYKISFRDNEKSSYKWVSNKKDIPEFMTYKTISLSGKYNISKGKATIDFVKEKGVGFTDYTDGGYLIVEAVDKDGKVISKKGFNPTPEKVTCFPIDKSLPISFLTSIDFPENSNLKSLRILENDEVIGEYIVSENAPSIALLSPSANDTIIESIELRWQASDLDSDDLTYSLFYTPGDLNDWQMKGITKEQMMKFNTSELTSGPSPTFKVVASDGYHETEAIVPVHIDFPFNIDWMTPTDTADVTDEIKITFSNAVMPSANANQWFRFLGRDSIGIISKIPYEVEYADDYKSITLIPHHELDPTLDYRVSYGVKPPKPVEEEAASSTKQPKKRKRPLKDFLAKQVDKMTADDENEENGNFLKDVLGLPTKEVPKKEVEVKKERGNVLADMLGLNDVEEKEVFLIRDVFGNELGGYYSTPFRIYE</sequence>